<feature type="transmembrane region" description="Helical" evidence="1">
    <location>
        <begin position="66"/>
        <end position="89"/>
    </location>
</feature>
<evidence type="ECO:0000313" key="4">
    <source>
        <dbReference type="Proteomes" id="UP001206128"/>
    </source>
</evidence>
<keyword evidence="1" id="KW-1133">Transmembrane helix</keyword>
<gene>
    <name evidence="3" type="ORF">LX83_003541</name>
</gene>
<organism evidence="3 4">
    <name type="scientific">Goodfellowiella coeruleoviolacea</name>
    <dbReference type="NCBI Taxonomy" id="334858"/>
    <lineage>
        <taxon>Bacteria</taxon>
        <taxon>Bacillati</taxon>
        <taxon>Actinomycetota</taxon>
        <taxon>Actinomycetes</taxon>
        <taxon>Pseudonocardiales</taxon>
        <taxon>Pseudonocardiaceae</taxon>
        <taxon>Goodfellowiella</taxon>
    </lineage>
</organism>
<keyword evidence="2" id="KW-0732">Signal</keyword>
<dbReference type="NCBIfam" id="NF037996">
    <property type="entry name" value="B-4DMT"/>
    <property type="match status" value="1"/>
</dbReference>
<dbReference type="RefSeq" id="WP_253772747.1">
    <property type="nucleotide sequence ID" value="NZ_JAMTCK010000007.1"/>
</dbReference>
<protein>
    <recommendedName>
        <fullName evidence="5">CidA/LrgA family protein</fullName>
    </recommendedName>
</protein>
<dbReference type="EMBL" id="JAMTCK010000007">
    <property type="protein sequence ID" value="MCP2166673.1"/>
    <property type="molecule type" value="Genomic_DNA"/>
</dbReference>
<sequence length="143" mass="14348">MYRWVIRASAMAVAHAAVQTALAALAVRQPDLGATLRPVALAVVVAIALAWGGLDGRRNRPGQSMDWFVAALIAGPLAGLLGVIARAVLVDQTGLEALGPALTGGAAFTALLVLVPAAAGLLLGRLLATRQAAGRGAEDEPGG</sequence>
<feature type="transmembrane region" description="Helical" evidence="1">
    <location>
        <begin position="101"/>
        <end position="123"/>
    </location>
</feature>
<dbReference type="InterPro" id="IPR047958">
    <property type="entry name" value="B-4DMT-like"/>
</dbReference>
<keyword evidence="4" id="KW-1185">Reference proteome</keyword>
<reference evidence="3" key="1">
    <citation type="submission" date="2022-06" db="EMBL/GenBank/DDBJ databases">
        <title>Genomic Encyclopedia of Archaeal and Bacterial Type Strains, Phase II (KMG-II): from individual species to whole genera.</title>
        <authorList>
            <person name="Goeker M."/>
        </authorList>
    </citation>
    <scope>NUCLEOTIDE SEQUENCE</scope>
    <source>
        <strain evidence="3">DSM 43935</strain>
    </source>
</reference>
<keyword evidence="1" id="KW-0812">Transmembrane</keyword>
<dbReference type="AlphaFoldDB" id="A0AAE3KLL5"/>
<feature type="chain" id="PRO_5042222834" description="CidA/LrgA family protein" evidence="2">
    <location>
        <begin position="24"/>
        <end position="143"/>
    </location>
</feature>
<accession>A0AAE3KLL5</accession>
<feature type="transmembrane region" description="Helical" evidence="1">
    <location>
        <begin position="36"/>
        <end position="54"/>
    </location>
</feature>
<evidence type="ECO:0000256" key="1">
    <source>
        <dbReference type="SAM" id="Phobius"/>
    </source>
</evidence>
<dbReference type="Proteomes" id="UP001206128">
    <property type="component" value="Unassembled WGS sequence"/>
</dbReference>
<feature type="signal peptide" evidence="2">
    <location>
        <begin position="1"/>
        <end position="23"/>
    </location>
</feature>
<evidence type="ECO:0008006" key="5">
    <source>
        <dbReference type="Google" id="ProtNLM"/>
    </source>
</evidence>
<comment type="caution">
    <text evidence="3">The sequence shown here is derived from an EMBL/GenBank/DDBJ whole genome shotgun (WGS) entry which is preliminary data.</text>
</comment>
<evidence type="ECO:0000313" key="3">
    <source>
        <dbReference type="EMBL" id="MCP2166673.1"/>
    </source>
</evidence>
<evidence type="ECO:0000256" key="2">
    <source>
        <dbReference type="SAM" id="SignalP"/>
    </source>
</evidence>
<proteinExistence type="predicted"/>
<keyword evidence="1" id="KW-0472">Membrane</keyword>
<name>A0AAE3KLL5_9PSEU</name>